<gene>
    <name evidence="1" type="ORF">C7B46_16590</name>
</gene>
<comment type="caution">
    <text evidence="1">The sequence shown here is derived from an EMBL/GenBank/DDBJ whole genome shotgun (WGS) entry which is preliminary data.</text>
</comment>
<accession>A0A2T2XAY8</accession>
<sequence length="360" mass="40308">MRRILAGVGLLGAGLLFLTFWGWRQVTVWSLSAKPQVVWQSRFGKGADDVADAIGLDGRRYGPLAFGVVGNHVVVADSYHHQIVYTGPVSQRVAIGSLMVEDLAVSPSGSIILADNRQLTVWELTHGKLHEIIQVPRKAGVTQAIWHIAVGAHGQILLQIVTFGHGQFEMQLNEYSPKGTFIRELAHAQGGQGLELTPLAGHGPLGLIRDFEVSPSGELYVEPPSNLRFQRQIDIYHWDGRYAGQVIVSSPEPIQENQFLGVNRWGWVYVGVNLNQPHQARVLVVSPHGEILHDLAVHPIPIYSALYGRVTANGTLYLVQSTVHRYRIFRWPLQSHHVWRWYGWHDIRLLWSNLDQKATV</sequence>
<organism evidence="1 2">
    <name type="scientific">Sulfobacillus benefaciens</name>
    <dbReference type="NCBI Taxonomy" id="453960"/>
    <lineage>
        <taxon>Bacteria</taxon>
        <taxon>Bacillati</taxon>
        <taxon>Bacillota</taxon>
        <taxon>Clostridia</taxon>
        <taxon>Eubacteriales</taxon>
        <taxon>Clostridiales Family XVII. Incertae Sedis</taxon>
        <taxon>Sulfobacillus</taxon>
    </lineage>
</organism>
<reference evidence="1 2" key="1">
    <citation type="journal article" date="2014" name="BMC Genomics">
        <title>Comparison of environmental and isolate Sulfobacillus genomes reveals diverse carbon, sulfur, nitrogen, and hydrogen metabolisms.</title>
        <authorList>
            <person name="Justice N.B."/>
            <person name="Norman A."/>
            <person name="Brown C.T."/>
            <person name="Singh A."/>
            <person name="Thomas B.C."/>
            <person name="Banfield J.F."/>
        </authorList>
    </citation>
    <scope>NUCLEOTIDE SEQUENCE [LARGE SCALE GENOMIC DNA]</scope>
    <source>
        <strain evidence="1">AMDSBA4</strain>
    </source>
</reference>
<dbReference type="AlphaFoldDB" id="A0A2T2XAY8"/>
<evidence type="ECO:0000313" key="2">
    <source>
        <dbReference type="Proteomes" id="UP000242972"/>
    </source>
</evidence>
<name>A0A2T2XAY8_9FIRM</name>
<dbReference type="EMBL" id="PXYW01000060">
    <property type="protein sequence ID" value="PSR31617.1"/>
    <property type="molecule type" value="Genomic_DNA"/>
</dbReference>
<proteinExistence type="predicted"/>
<dbReference type="Proteomes" id="UP000242972">
    <property type="component" value="Unassembled WGS sequence"/>
</dbReference>
<evidence type="ECO:0000313" key="1">
    <source>
        <dbReference type="EMBL" id="PSR31617.1"/>
    </source>
</evidence>
<dbReference type="SUPFAM" id="SSF101898">
    <property type="entry name" value="NHL repeat"/>
    <property type="match status" value="1"/>
</dbReference>
<protein>
    <submittedName>
        <fullName evidence="1">Uncharacterized protein</fullName>
    </submittedName>
</protein>